<reference evidence="2 3" key="1">
    <citation type="submission" date="2018-06" db="EMBL/GenBank/DDBJ databases">
        <authorList>
            <consortium name="Pathogen Informatics"/>
            <person name="Doyle S."/>
        </authorList>
    </citation>
    <scope>NUCLEOTIDE SEQUENCE [LARGE SCALE GENOMIC DNA]</scope>
    <source>
        <strain evidence="2 3">NCTC12112</strain>
    </source>
</reference>
<dbReference type="RefSeq" id="WP_005977929.1">
    <property type="nucleotide sequence ID" value="NZ_CABKNW010000002.1"/>
</dbReference>
<dbReference type="SUPFAM" id="SSF47729">
    <property type="entry name" value="IHF-like DNA-binding proteins"/>
    <property type="match status" value="1"/>
</dbReference>
<proteinExistence type="inferred from homology"/>
<comment type="similarity">
    <text evidence="1">Belongs to the bacterial histone-like protein family.</text>
</comment>
<name>A0AAX2JAL3_9FUSO</name>
<dbReference type="InterPro" id="IPR000119">
    <property type="entry name" value="Hist_DNA-bd"/>
</dbReference>
<dbReference type="Proteomes" id="UP000249008">
    <property type="component" value="Chromosome 1"/>
</dbReference>
<dbReference type="GeneID" id="78455772"/>
<dbReference type="SMART" id="SM00411">
    <property type="entry name" value="BHL"/>
    <property type="match status" value="1"/>
</dbReference>
<accession>A0AAX2JAL3</accession>
<dbReference type="AlphaFoldDB" id="A0AAX2JAL3"/>
<dbReference type="GO" id="GO:0003677">
    <property type="term" value="F:DNA binding"/>
    <property type="evidence" value="ECO:0007669"/>
    <property type="project" value="InterPro"/>
</dbReference>
<protein>
    <submittedName>
        <fullName evidence="2">HB</fullName>
    </submittedName>
</protein>
<dbReference type="InterPro" id="IPR010992">
    <property type="entry name" value="IHF-like_DNA-bd_dom_sf"/>
</dbReference>
<evidence type="ECO:0000313" key="2">
    <source>
        <dbReference type="EMBL" id="SQJ01774.1"/>
    </source>
</evidence>
<dbReference type="GO" id="GO:0030527">
    <property type="term" value="F:structural constituent of chromatin"/>
    <property type="evidence" value="ECO:0007669"/>
    <property type="project" value="InterPro"/>
</dbReference>
<dbReference type="KEGG" id="ful:C4N20_13180"/>
<evidence type="ECO:0000313" key="3">
    <source>
        <dbReference type="Proteomes" id="UP000249008"/>
    </source>
</evidence>
<gene>
    <name evidence="2" type="primary">hup_5</name>
    <name evidence="2" type="ORF">NCTC12112_01200</name>
</gene>
<dbReference type="EMBL" id="LS483487">
    <property type="protein sequence ID" value="SQJ01774.1"/>
    <property type="molecule type" value="Genomic_DNA"/>
</dbReference>
<dbReference type="Pfam" id="PF00216">
    <property type="entry name" value="Bac_DNA_binding"/>
    <property type="match status" value="1"/>
</dbReference>
<sequence>MNKSQLAELYRRETDGEISKLKALKEIDDFMETLNEALMTDGKVKFHEKATFEVLERKPRVISNPATRERLEIFPKKTVKFKLSKIVKVD</sequence>
<organism evidence="2 3">
    <name type="scientific">Fusobacterium ulcerans</name>
    <dbReference type="NCBI Taxonomy" id="861"/>
    <lineage>
        <taxon>Bacteria</taxon>
        <taxon>Fusobacteriati</taxon>
        <taxon>Fusobacteriota</taxon>
        <taxon>Fusobacteriia</taxon>
        <taxon>Fusobacteriales</taxon>
        <taxon>Fusobacteriaceae</taxon>
        <taxon>Fusobacterium</taxon>
    </lineage>
</organism>
<evidence type="ECO:0000256" key="1">
    <source>
        <dbReference type="RuleBase" id="RU003939"/>
    </source>
</evidence>
<dbReference type="Gene3D" id="4.10.520.10">
    <property type="entry name" value="IHF-like DNA-binding proteins"/>
    <property type="match status" value="1"/>
</dbReference>